<feature type="transmembrane region" description="Helical" evidence="1">
    <location>
        <begin position="21"/>
        <end position="42"/>
    </location>
</feature>
<organism evidence="2 3">
    <name type="scientific">Mucilaginibacter rigui</name>
    <dbReference type="NCBI Taxonomy" id="534635"/>
    <lineage>
        <taxon>Bacteria</taxon>
        <taxon>Pseudomonadati</taxon>
        <taxon>Bacteroidota</taxon>
        <taxon>Sphingobacteriia</taxon>
        <taxon>Sphingobacteriales</taxon>
        <taxon>Sphingobacteriaceae</taxon>
        <taxon>Mucilaginibacter</taxon>
    </lineage>
</organism>
<proteinExistence type="predicted"/>
<dbReference type="Proteomes" id="UP000618754">
    <property type="component" value="Unassembled WGS sequence"/>
</dbReference>
<keyword evidence="1" id="KW-1133">Transmembrane helix</keyword>
<keyword evidence="3" id="KW-1185">Reference proteome</keyword>
<keyword evidence="1" id="KW-0472">Membrane</keyword>
<accession>A0ABR7X4S9</accession>
<keyword evidence="1" id="KW-0812">Transmembrane</keyword>
<evidence type="ECO:0000313" key="3">
    <source>
        <dbReference type="Proteomes" id="UP000618754"/>
    </source>
</evidence>
<dbReference type="RefSeq" id="WP_191175439.1">
    <property type="nucleotide sequence ID" value="NZ_JACWMW010000002.1"/>
</dbReference>
<feature type="transmembrane region" description="Helical" evidence="1">
    <location>
        <begin position="115"/>
        <end position="131"/>
    </location>
</feature>
<evidence type="ECO:0000313" key="2">
    <source>
        <dbReference type="EMBL" id="MBD1385570.1"/>
    </source>
</evidence>
<feature type="transmembrane region" description="Helical" evidence="1">
    <location>
        <begin position="90"/>
        <end position="109"/>
    </location>
</feature>
<dbReference type="EMBL" id="JACWMW010000002">
    <property type="protein sequence ID" value="MBD1385570.1"/>
    <property type="molecule type" value="Genomic_DNA"/>
</dbReference>
<feature type="transmembrane region" description="Helical" evidence="1">
    <location>
        <begin position="48"/>
        <end position="78"/>
    </location>
</feature>
<comment type="caution">
    <text evidence="2">The sequence shown here is derived from an EMBL/GenBank/DDBJ whole genome shotgun (WGS) entry which is preliminary data.</text>
</comment>
<name>A0ABR7X4S9_9SPHI</name>
<reference evidence="2 3" key="1">
    <citation type="submission" date="2020-09" db="EMBL/GenBank/DDBJ databases">
        <title>Novel species of Mucilaginibacter isolated from a glacier on the Tibetan Plateau.</title>
        <authorList>
            <person name="Liu Q."/>
            <person name="Xin Y.-H."/>
        </authorList>
    </citation>
    <scope>NUCLEOTIDE SEQUENCE [LARGE SCALE GENOMIC DNA]</scope>
    <source>
        <strain evidence="2 3">CGMCC 1.13878</strain>
    </source>
</reference>
<protein>
    <submittedName>
        <fullName evidence="2">Uncharacterized protein</fullName>
    </submittedName>
</protein>
<sequence>MEKEQNITGAITLKFKIYFTNWINVLSIALGTYLFVVISEVFKTGGSALVQMLIMAVCTIVLYGGICFTGFLIGMLLLDLILMNSNTKYLRLKLIVEWVLISAPFTYWLVEYSEWIFLVAIIFFLITQFIRERRILILLAYNSFRL</sequence>
<gene>
    <name evidence="2" type="ORF">IDJ75_09805</name>
</gene>
<evidence type="ECO:0000256" key="1">
    <source>
        <dbReference type="SAM" id="Phobius"/>
    </source>
</evidence>